<reference evidence="2 3" key="1">
    <citation type="journal article" date="2017" name="Genome Biol. Evol.">
        <title>Phytophthora megakarya and P. palmivora, closely related causal agents of cacao black pod rot, underwent increases in genome sizes and gene numbers by different mechanisms.</title>
        <authorList>
            <person name="Ali S.S."/>
            <person name="Shao J."/>
            <person name="Lary D.J."/>
            <person name="Kronmiller B."/>
            <person name="Shen D."/>
            <person name="Strem M.D."/>
            <person name="Amoako-Attah I."/>
            <person name="Akrofi A.Y."/>
            <person name="Begoude B.A."/>
            <person name="Ten Hoopen G.M."/>
            <person name="Coulibaly K."/>
            <person name="Kebe B.I."/>
            <person name="Melnick R.L."/>
            <person name="Guiltinan M.J."/>
            <person name="Tyler B.M."/>
            <person name="Meinhardt L.W."/>
            <person name="Bailey B.A."/>
        </authorList>
    </citation>
    <scope>NUCLEOTIDE SEQUENCE [LARGE SCALE GENOMIC DNA]</scope>
    <source>
        <strain evidence="3">sbr112.9</strain>
    </source>
</reference>
<protein>
    <submittedName>
        <fullName evidence="2">Adhesin-like protein</fullName>
    </submittedName>
</protein>
<keyword evidence="3" id="KW-1185">Reference proteome</keyword>
<organism evidence="2 3">
    <name type="scientific">Phytophthora palmivora</name>
    <dbReference type="NCBI Taxonomy" id="4796"/>
    <lineage>
        <taxon>Eukaryota</taxon>
        <taxon>Sar</taxon>
        <taxon>Stramenopiles</taxon>
        <taxon>Oomycota</taxon>
        <taxon>Peronosporomycetes</taxon>
        <taxon>Peronosporales</taxon>
        <taxon>Peronosporaceae</taxon>
        <taxon>Phytophthora</taxon>
    </lineage>
</organism>
<feature type="compositionally biased region" description="Polar residues" evidence="1">
    <location>
        <begin position="353"/>
        <end position="364"/>
    </location>
</feature>
<sequence>MEQQQVAEPTAPHALDVKAEVTEPEPQLDASAGSPMDVDQNKKKKKKKKKNRRKSLEKTQSEVKDLIDDLKANDDKPQSEEEDNQESSIEDTTVNEENQESTVVEENQESTVVEEGTVTQSTVTEENQDSTVIEESTVAQSTVTEESSVAESAVATESTVTQESTVISTVTENVSIEKETVAVDGVNEDELEPPSLERTSSLDTLKASGTKAVGSLFSRFKVGRKKPSPSRTESAAKLEGVVPSPVKTAVKKLEVPEEKNLDDLPMRTKRDFFGDGEQTIHVSAEKEKYDALEKQRKEKEAEEAARHSPPSSTRSNSEVQAQIAAASEQIEVATSTVESSMKTADKEVVDNGADSTVATDSTPSEVVIEETVKTEVVAPAPATVSEGESTGSVVEEQSEPASVSMDTVESVDKQIITTEVNEGNTVSEATANQVTKAGQDSADTTKMEPVSSKLDLDLTEASEASQLQDEVVSENNELQSSEAAVATLTTASVEDGKSIKTEQSETKLTEGTELLSVKITPVAELPTEVTEPAKPEKMSPVKSLASRFEGKREQSLDSLKFRTVREFFPTERSIRVGAEKQKYEAQAQQQQQKAKAEEEAKSKYKTGSGFKATDKENESGEPSPGLKVAVTDELASAPTPNPVELTGFSTPDNASNRKKFSFDEGNASANSPSKFSDEALTPVKSIASRFEGKREQSLDSLKFRTVREFFPEERSVRVGSEKQKFEAQAQQGNSLDNLKLQEIILRPWE</sequence>
<evidence type="ECO:0000313" key="3">
    <source>
        <dbReference type="Proteomes" id="UP000237271"/>
    </source>
</evidence>
<feature type="compositionally biased region" description="Basic and acidic residues" evidence="1">
    <location>
        <begin position="574"/>
        <end position="583"/>
    </location>
</feature>
<feature type="region of interest" description="Disordered" evidence="1">
    <location>
        <begin position="526"/>
        <end position="555"/>
    </location>
</feature>
<dbReference type="EMBL" id="NCKW01000147">
    <property type="protein sequence ID" value="POM81179.1"/>
    <property type="molecule type" value="Genomic_DNA"/>
</dbReference>
<feature type="compositionally biased region" description="Polar residues" evidence="1">
    <location>
        <begin position="415"/>
        <end position="444"/>
    </location>
</feature>
<accession>A0A2P4YTQ9</accession>
<dbReference type="Proteomes" id="UP000237271">
    <property type="component" value="Unassembled WGS sequence"/>
</dbReference>
<comment type="caution">
    <text evidence="2">The sequence shown here is derived from an EMBL/GenBank/DDBJ whole genome shotgun (WGS) entry which is preliminary data.</text>
</comment>
<feature type="compositionally biased region" description="Basic and acidic residues" evidence="1">
    <location>
        <begin position="54"/>
        <end position="79"/>
    </location>
</feature>
<feature type="compositionally biased region" description="Basic and acidic residues" evidence="1">
    <location>
        <begin position="283"/>
        <end position="306"/>
    </location>
</feature>
<feature type="region of interest" description="Disordered" evidence="1">
    <location>
        <begin position="574"/>
        <end position="676"/>
    </location>
</feature>
<proteinExistence type="predicted"/>
<evidence type="ECO:0000313" key="2">
    <source>
        <dbReference type="EMBL" id="POM81179.1"/>
    </source>
</evidence>
<feature type="compositionally biased region" description="Basic residues" evidence="1">
    <location>
        <begin position="42"/>
        <end position="53"/>
    </location>
</feature>
<feature type="region of interest" description="Disordered" evidence="1">
    <location>
        <begin position="1"/>
        <end position="161"/>
    </location>
</feature>
<feature type="compositionally biased region" description="Low complexity" evidence="1">
    <location>
        <begin position="584"/>
        <end position="593"/>
    </location>
</feature>
<dbReference type="OrthoDB" id="118793at2759"/>
<feature type="compositionally biased region" description="Low complexity" evidence="1">
    <location>
        <begin position="383"/>
        <end position="395"/>
    </location>
</feature>
<dbReference type="AlphaFoldDB" id="A0A2P4YTQ9"/>
<feature type="compositionally biased region" description="Acidic residues" evidence="1">
    <location>
        <begin position="80"/>
        <end position="99"/>
    </location>
</feature>
<feature type="compositionally biased region" description="Low complexity" evidence="1">
    <location>
        <begin position="317"/>
        <end position="333"/>
    </location>
</feature>
<feature type="compositionally biased region" description="Low complexity" evidence="1">
    <location>
        <begin position="141"/>
        <end position="161"/>
    </location>
</feature>
<name>A0A2P4YTQ9_9STRA</name>
<feature type="compositionally biased region" description="Polar residues" evidence="1">
    <location>
        <begin position="100"/>
        <end position="140"/>
    </location>
</feature>
<gene>
    <name evidence="2" type="ORF">PHPALM_886</name>
</gene>
<evidence type="ECO:0000256" key="1">
    <source>
        <dbReference type="SAM" id="MobiDB-lite"/>
    </source>
</evidence>
<feature type="region of interest" description="Disordered" evidence="1">
    <location>
        <begin position="253"/>
        <end position="482"/>
    </location>
</feature>
<feature type="compositionally biased region" description="Basic and acidic residues" evidence="1">
    <location>
        <begin position="253"/>
        <end position="273"/>
    </location>
</feature>
<feature type="compositionally biased region" description="Polar residues" evidence="1">
    <location>
        <begin position="462"/>
        <end position="482"/>
    </location>
</feature>